<evidence type="ECO:0000256" key="1">
    <source>
        <dbReference type="PROSITE-ProRule" id="PRU00042"/>
    </source>
</evidence>
<proteinExistence type="predicted"/>
<feature type="domain" description="C2H2-type" evidence="3">
    <location>
        <begin position="408"/>
        <end position="437"/>
    </location>
</feature>
<protein>
    <recommendedName>
        <fullName evidence="3">C2H2-type domain-containing protein</fullName>
    </recommendedName>
</protein>
<keyword evidence="1" id="KW-0863">Zinc-finger</keyword>
<organism evidence="4 5">
    <name type="scientific">Delitschia confertaspora ATCC 74209</name>
    <dbReference type="NCBI Taxonomy" id="1513339"/>
    <lineage>
        <taxon>Eukaryota</taxon>
        <taxon>Fungi</taxon>
        <taxon>Dikarya</taxon>
        <taxon>Ascomycota</taxon>
        <taxon>Pezizomycotina</taxon>
        <taxon>Dothideomycetes</taxon>
        <taxon>Pleosporomycetidae</taxon>
        <taxon>Pleosporales</taxon>
        <taxon>Delitschiaceae</taxon>
        <taxon>Delitschia</taxon>
    </lineage>
</organism>
<feature type="compositionally biased region" description="Polar residues" evidence="2">
    <location>
        <begin position="316"/>
        <end position="325"/>
    </location>
</feature>
<keyword evidence="1" id="KW-0479">Metal-binding</keyword>
<name>A0A9P4JEJ4_9PLEO</name>
<evidence type="ECO:0000313" key="5">
    <source>
        <dbReference type="Proteomes" id="UP000799536"/>
    </source>
</evidence>
<comment type="caution">
    <text evidence="4">The sequence shown here is derived from an EMBL/GenBank/DDBJ whole genome shotgun (WGS) entry which is preliminary data.</text>
</comment>
<feature type="compositionally biased region" description="Acidic residues" evidence="2">
    <location>
        <begin position="326"/>
        <end position="338"/>
    </location>
</feature>
<keyword evidence="5" id="KW-1185">Reference proteome</keyword>
<dbReference type="Gene3D" id="3.30.160.60">
    <property type="entry name" value="Classic Zinc Finger"/>
    <property type="match status" value="1"/>
</dbReference>
<evidence type="ECO:0000313" key="4">
    <source>
        <dbReference type="EMBL" id="KAF2196844.1"/>
    </source>
</evidence>
<dbReference type="AlphaFoldDB" id="A0A9P4JEJ4"/>
<gene>
    <name evidence="4" type="ORF">GQ43DRAFT_235424</name>
</gene>
<sequence length="455" mass="50581">MSAAGQPHQDRRWERLEDKWGTDVAPYENLMQSSNDPLMQGPNSDEFLNIFNGMASHSSQLPGEQGHYTLMIADPEATATADHRAAQQPPALPDPSYPSTETPYMVDGHTYQDFRYDGAAQGHLANEQASRPIFEGPVVDRVGWGPNFHQQVHFFDQYQPSDKWGQTESCILPPTVAVPPPPAAHVSPFRAEPWSPYNTRIPLEQTLPELERLDACMPEIQNGNHLERNGCALHSYSGNSSGSPVLIEPPITPRASMTSIDDRCSAAIPLLEAENLFVCPHGLRSGLMPPEVYQPAQDIFKNRLRTTEGGHEKAEPSNNLSQSTSDIDDVSSIGDEESEVRSRNNSLLSAGHRGRRGMGSRASSAALSIDSLQCELCNSQFRGKHRKGSLARHIRIQHGSDEGKAKEFICRGCECRSIFKRKDSRLKHERTHHPELDHKAAVSRPQSWKSGRHRN</sequence>
<dbReference type="GO" id="GO:0008270">
    <property type="term" value="F:zinc ion binding"/>
    <property type="evidence" value="ECO:0007669"/>
    <property type="project" value="UniProtKB-KW"/>
</dbReference>
<reference evidence="4" key="1">
    <citation type="journal article" date="2020" name="Stud. Mycol.">
        <title>101 Dothideomycetes genomes: a test case for predicting lifestyles and emergence of pathogens.</title>
        <authorList>
            <person name="Haridas S."/>
            <person name="Albert R."/>
            <person name="Binder M."/>
            <person name="Bloem J."/>
            <person name="Labutti K."/>
            <person name="Salamov A."/>
            <person name="Andreopoulos B."/>
            <person name="Baker S."/>
            <person name="Barry K."/>
            <person name="Bills G."/>
            <person name="Bluhm B."/>
            <person name="Cannon C."/>
            <person name="Castanera R."/>
            <person name="Culley D."/>
            <person name="Daum C."/>
            <person name="Ezra D."/>
            <person name="Gonzalez J."/>
            <person name="Henrissat B."/>
            <person name="Kuo A."/>
            <person name="Liang C."/>
            <person name="Lipzen A."/>
            <person name="Lutzoni F."/>
            <person name="Magnuson J."/>
            <person name="Mondo S."/>
            <person name="Nolan M."/>
            <person name="Ohm R."/>
            <person name="Pangilinan J."/>
            <person name="Park H.-J."/>
            <person name="Ramirez L."/>
            <person name="Alfaro M."/>
            <person name="Sun H."/>
            <person name="Tritt A."/>
            <person name="Yoshinaga Y."/>
            <person name="Zwiers L.-H."/>
            <person name="Turgeon B."/>
            <person name="Goodwin S."/>
            <person name="Spatafora J."/>
            <person name="Crous P."/>
            <person name="Grigoriev I."/>
        </authorList>
    </citation>
    <scope>NUCLEOTIDE SEQUENCE</scope>
    <source>
        <strain evidence="4">ATCC 74209</strain>
    </source>
</reference>
<dbReference type="Proteomes" id="UP000799536">
    <property type="component" value="Unassembled WGS sequence"/>
</dbReference>
<evidence type="ECO:0000259" key="3">
    <source>
        <dbReference type="PROSITE" id="PS50157"/>
    </source>
</evidence>
<evidence type="ECO:0000256" key="2">
    <source>
        <dbReference type="SAM" id="MobiDB-lite"/>
    </source>
</evidence>
<dbReference type="OrthoDB" id="3800855at2759"/>
<feature type="region of interest" description="Disordered" evidence="2">
    <location>
        <begin position="424"/>
        <end position="455"/>
    </location>
</feature>
<dbReference type="PROSITE" id="PS00028">
    <property type="entry name" value="ZINC_FINGER_C2H2_1"/>
    <property type="match status" value="1"/>
</dbReference>
<dbReference type="InterPro" id="IPR013087">
    <property type="entry name" value="Znf_C2H2_type"/>
</dbReference>
<dbReference type="PROSITE" id="PS50157">
    <property type="entry name" value="ZINC_FINGER_C2H2_2"/>
    <property type="match status" value="1"/>
</dbReference>
<feature type="region of interest" description="Disordered" evidence="2">
    <location>
        <begin position="308"/>
        <end position="359"/>
    </location>
</feature>
<keyword evidence="1" id="KW-0862">Zinc</keyword>
<dbReference type="EMBL" id="ML994314">
    <property type="protein sequence ID" value="KAF2196844.1"/>
    <property type="molecule type" value="Genomic_DNA"/>
</dbReference>
<feature type="region of interest" description="Disordered" evidence="2">
    <location>
        <begin position="79"/>
        <end position="98"/>
    </location>
</feature>
<accession>A0A9P4JEJ4</accession>